<accession>A0A6C2YU99</accession>
<reference evidence="2" key="1">
    <citation type="submission" date="2019-04" db="EMBL/GenBank/DDBJ databases">
        <authorList>
            <consortium name="Science for Life Laboratories"/>
        </authorList>
    </citation>
    <scope>NUCLEOTIDE SEQUENCE</scope>
    <source>
        <strain evidence="2">MBLW1</strain>
    </source>
</reference>
<dbReference type="InParanoid" id="A0A6C2YU99"/>
<protein>
    <recommendedName>
        <fullName evidence="4">Outer membrane lipoprotein BamD-like domain-containing protein</fullName>
    </recommendedName>
</protein>
<dbReference type="Gene3D" id="1.25.40.10">
    <property type="entry name" value="Tetratricopeptide repeat domain"/>
    <property type="match status" value="2"/>
</dbReference>
<organism evidence="2">
    <name type="scientific">Tuwongella immobilis</name>
    <dbReference type="NCBI Taxonomy" id="692036"/>
    <lineage>
        <taxon>Bacteria</taxon>
        <taxon>Pseudomonadati</taxon>
        <taxon>Planctomycetota</taxon>
        <taxon>Planctomycetia</taxon>
        <taxon>Gemmatales</taxon>
        <taxon>Gemmataceae</taxon>
        <taxon>Tuwongella</taxon>
    </lineage>
</organism>
<sequence length="441" mass="49654">MDIARRLLLGQRWLVRASLGLGVFAATGCAGTAPWKSGTTTMEVSAEAPAQPTQDTMILRAGHVEEAAAQESHSELAEAEDYFRQEKYRDAERMFHRIADNEKNPPLLAEKARYYEAECLRLQGHYPKAVNTYSRQLQDFNTGVYREQACARMFDIANYWLDDVREEMERQVAKDEGRDPGWKLPTIVNIDKTKPMFDIEGHAIKALELVHLHDITGPYADKALWLCGYVQFFRNNFAEADHYLSQLCDYHKDSKLRPQALELAIMAKNNSTGGALYDARKSSEALRLVHNARATCPELVRERGDFLDRQLLAINYQQAEKDYQIAEFYLRTKHPGSAYFYFDLVKRRYPGTKFAEAATEQLASLEELKQAAPTAPTPAPLNFLQQAQQEVQLLAGRELIIPKLQADAPTTKVPESTAQPGLQGTLTGGSSANPQGQDPNR</sequence>
<evidence type="ECO:0000313" key="2">
    <source>
        <dbReference type="EMBL" id="VIP04495.1"/>
    </source>
</evidence>
<evidence type="ECO:0000256" key="1">
    <source>
        <dbReference type="SAM" id="MobiDB-lite"/>
    </source>
</evidence>
<dbReference type="Proteomes" id="UP000464378">
    <property type="component" value="Chromosome"/>
</dbReference>
<dbReference type="EMBL" id="LR586016">
    <property type="protein sequence ID" value="VIP04495.1"/>
    <property type="molecule type" value="Genomic_DNA"/>
</dbReference>
<keyword evidence="3" id="KW-1185">Reference proteome</keyword>
<dbReference type="SUPFAM" id="SSF48452">
    <property type="entry name" value="TPR-like"/>
    <property type="match status" value="1"/>
</dbReference>
<proteinExistence type="predicted"/>
<dbReference type="InterPro" id="IPR011990">
    <property type="entry name" value="TPR-like_helical_dom_sf"/>
</dbReference>
<evidence type="ECO:0008006" key="4">
    <source>
        <dbReference type="Google" id="ProtNLM"/>
    </source>
</evidence>
<feature type="region of interest" description="Disordered" evidence="1">
    <location>
        <begin position="406"/>
        <end position="441"/>
    </location>
</feature>
<name>A0A6C2YU99_9BACT</name>
<feature type="compositionally biased region" description="Polar residues" evidence="1">
    <location>
        <begin position="413"/>
        <end position="441"/>
    </location>
</feature>
<gene>
    <name evidence="2" type="ORF">GMBLW1_46980</name>
</gene>
<dbReference type="EMBL" id="LR593887">
    <property type="protein sequence ID" value="VTS06352.1"/>
    <property type="molecule type" value="Genomic_DNA"/>
</dbReference>
<evidence type="ECO:0000313" key="3">
    <source>
        <dbReference type="Proteomes" id="UP000464378"/>
    </source>
</evidence>
<dbReference type="PROSITE" id="PS51257">
    <property type="entry name" value="PROKAR_LIPOPROTEIN"/>
    <property type="match status" value="1"/>
</dbReference>
<dbReference type="AlphaFoldDB" id="A0A6C2YU99"/>
<dbReference type="RefSeq" id="WP_162659572.1">
    <property type="nucleotide sequence ID" value="NZ_LR593887.1"/>
</dbReference>
<dbReference type="KEGG" id="tim:GMBLW1_46980"/>